<dbReference type="PROSITE" id="PS00086">
    <property type="entry name" value="CYTOCHROME_P450"/>
    <property type="match status" value="1"/>
</dbReference>
<proteinExistence type="inferred from homology"/>
<comment type="cofactor">
    <cofactor evidence="1">
        <name>heme</name>
        <dbReference type="ChEBI" id="CHEBI:30413"/>
    </cofactor>
</comment>
<keyword evidence="1 2" id="KW-0349">Heme</keyword>
<dbReference type="PANTHER" id="PTHR47951:SF7">
    <property type="entry name" value="FLAVONOID 3',5'-HYDROXYLASE-LIKE ISOFORM X1"/>
    <property type="match status" value="1"/>
</dbReference>
<dbReference type="Pfam" id="PF00067">
    <property type="entry name" value="p450"/>
    <property type="match status" value="3"/>
</dbReference>
<dbReference type="GO" id="GO:0016705">
    <property type="term" value="F:oxidoreductase activity, acting on paired donors, with incorporation or reduction of molecular oxygen"/>
    <property type="evidence" value="ECO:0007669"/>
    <property type="project" value="InterPro"/>
</dbReference>
<comment type="similarity">
    <text evidence="2">Belongs to the cytochrome P450 family.</text>
</comment>
<dbReference type="InterPro" id="IPR036396">
    <property type="entry name" value="Cyt_P450_sf"/>
</dbReference>
<dbReference type="EMBL" id="JAMYWD010000004">
    <property type="protein sequence ID" value="KAJ4973715.1"/>
    <property type="molecule type" value="Genomic_DNA"/>
</dbReference>
<evidence type="ECO:0000313" key="4">
    <source>
        <dbReference type="EMBL" id="KAJ4973715.1"/>
    </source>
</evidence>
<keyword evidence="5" id="KW-1185">Reference proteome</keyword>
<dbReference type="GO" id="GO:0005506">
    <property type="term" value="F:iron ion binding"/>
    <property type="evidence" value="ECO:0007669"/>
    <property type="project" value="InterPro"/>
</dbReference>
<feature type="binding site" description="axial binding residue" evidence="1">
    <location>
        <position position="392"/>
    </location>
    <ligand>
        <name>heme</name>
        <dbReference type="ChEBI" id="CHEBI:30413"/>
    </ligand>
    <ligandPart>
        <name>Fe</name>
        <dbReference type="ChEBI" id="CHEBI:18248"/>
    </ligandPart>
</feature>
<evidence type="ECO:0008006" key="6">
    <source>
        <dbReference type="Google" id="ProtNLM"/>
    </source>
</evidence>
<reference evidence="4" key="1">
    <citation type="journal article" date="2023" name="Plant J.">
        <title>The genome of the king protea, Protea cynaroides.</title>
        <authorList>
            <person name="Chang J."/>
            <person name="Duong T.A."/>
            <person name="Schoeman C."/>
            <person name="Ma X."/>
            <person name="Roodt D."/>
            <person name="Barker N."/>
            <person name="Li Z."/>
            <person name="Van de Peer Y."/>
            <person name="Mizrachi E."/>
        </authorList>
    </citation>
    <scope>NUCLEOTIDE SEQUENCE</scope>
    <source>
        <tissue evidence="4">Young leaves</tissue>
    </source>
</reference>
<comment type="caution">
    <text evidence="4">The sequence shown here is derived from an EMBL/GenBank/DDBJ whole genome shotgun (WGS) entry which is preliminary data.</text>
</comment>
<keyword evidence="3" id="KW-0812">Transmembrane</keyword>
<dbReference type="InterPro" id="IPR017972">
    <property type="entry name" value="Cyt_P450_CS"/>
</dbReference>
<dbReference type="PRINTS" id="PR00463">
    <property type="entry name" value="EP450I"/>
</dbReference>
<dbReference type="GO" id="GO:0004497">
    <property type="term" value="F:monooxygenase activity"/>
    <property type="evidence" value="ECO:0007669"/>
    <property type="project" value="UniProtKB-KW"/>
</dbReference>
<dbReference type="PANTHER" id="PTHR47951">
    <property type="entry name" value="OS08G0547900 PROTEIN"/>
    <property type="match status" value="1"/>
</dbReference>
<organism evidence="4 5">
    <name type="scientific">Protea cynaroides</name>
    <dbReference type="NCBI Taxonomy" id="273540"/>
    <lineage>
        <taxon>Eukaryota</taxon>
        <taxon>Viridiplantae</taxon>
        <taxon>Streptophyta</taxon>
        <taxon>Embryophyta</taxon>
        <taxon>Tracheophyta</taxon>
        <taxon>Spermatophyta</taxon>
        <taxon>Magnoliopsida</taxon>
        <taxon>Proteales</taxon>
        <taxon>Proteaceae</taxon>
        <taxon>Protea</taxon>
    </lineage>
</organism>
<evidence type="ECO:0000256" key="3">
    <source>
        <dbReference type="SAM" id="Phobius"/>
    </source>
</evidence>
<dbReference type="Gene3D" id="1.10.630.10">
    <property type="entry name" value="Cytochrome P450"/>
    <property type="match status" value="2"/>
</dbReference>
<sequence>MNFILVNKFIRFLCDSCANSKADGKDFIIQAMVLISVLIITFAITTSVLLSKTSTMGELSSLPPGPRGLPLVGNLPFLKPDLHKYFSHLSHIYGPIFKLHLGNKLCVVVSSSSLAKEILKDHDATFANHSPPIAAFHTSYGGNDILWSPLGPDWRMMRKGGDKTRIGAEFRKVVGELIALFGKTNVSDMFPILARFDLQGIERKAKELFLWTDRILDSVINERLKMEASQEKLSKDDSQNKDFFQILLELKQQDGEATLSMEQLKALLQDAVTAGTETTSVTLEWAFAEIMRNPNIMRKEQEELVVKETLRLHPAAPLLVPHYASQSCTISQFTIPRGTSVFFNIWKIHRDPEGWEDPLEFFPERFLRDNNGYDYKGNNFNYLPFGSGRRICVGISLAERMSTYMLASLLHSFEWRLPENVELDLSEEFGVVLKKRTPLVIIPTQRLSNVELYI</sequence>
<evidence type="ECO:0000313" key="5">
    <source>
        <dbReference type="Proteomes" id="UP001141806"/>
    </source>
</evidence>
<protein>
    <recommendedName>
        <fullName evidence="6">Cytochrome P450</fullName>
    </recommendedName>
</protein>
<keyword evidence="1 2" id="KW-0408">Iron</keyword>
<keyword evidence="3" id="KW-1133">Transmembrane helix</keyword>
<keyword evidence="1 2" id="KW-0479">Metal-binding</keyword>
<dbReference type="SUPFAM" id="SSF48264">
    <property type="entry name" value="Cytochrome P450"/>
    <property type="match status" value="1"/>
</dbReference>
<evidence type="ECO:0000256" key="1">
    <source>
        <dbReference type="PIRSR" id="PIRSR602401-1"/>
    </source>
</evidence>
<dbReference type="GO" id="GO:0020037">
    <property type="term" value="F:heme binding"/>
    <property type="evidence" value="ECO:0007669"/>
    <property type="project" value="InterPro"/>
</dbReference>
<evidence type="ECO:0000256" key="2">
    <source>
        <dbReference type="RuleBase" id="RU000461"/>
    </source>
</evidence>
<dbReference type="Proteomes" id="UP001141806">
    <property type="component" value="Unassembled WGS sequence"/>
</dbReference>
<keyword evidence="2" id="KW-0560">Oxidoreductase</keyword>
<dbReference type="InterPro" id="IPR002401">
    <property type="entry name" value="Cyt_P450_E_grp-I"/>
</dbReference>
<accession>A0A9Q0KNF4</accession>
<name>A0A9Q0KNF4_9MAGN</name>
<gene>
    <name evidence="4" type="ORF">NE237_006889</name>
</gene>
<keyword evidence="2" id="KW-0503">Monooxygenase</keyword>
<dbReference type="AlphaFoldDB" id="A0A9Q0KNF4"/>
<keyword evidence="3" id="KW-0472">Membrane</keyword>
<feature type="transmembrane region" description="Helical" evidence="3">
    <location>
        <begin position="27"/>
        <end position="50"/>
    </location>
</feature>
<dbReference type="OrthoDB" id="2789670at2759"/>
<dbReference type="InterPro" id="IPR001128">
    <property type="entry name" value="Cyt_P450"/>
</dbReference>
<dbReference type="PRINTS" id="PR00385">
    <property type="entry name" value="P450"/>
</dbReference>